<keyword evidence="4" id="KW-0645">Protease</keyword>
<evidence type="ECO:0000256" key="10">
    <source>
        <dbReference type="ARBA" id="ARBA00023136"/>
    </source>
</evidence>
<evidence type="ECO:0000256" key="6">
    <source>
        <dbReference type="ARBA" id="ARBA00022679"/>
    </source>
</evidence>
<keyword evidence="7" id="KW-0378">Hydrolase</keyword>
<feature type="domain" description="Penicillin-binding protein transpeptidase" evidence="16">
    <location>
        <begin position="348"/>
        <end position="616"/>
    </location>
</feature>
<dbReference type="PANTHER" id="PTHR32282:SF11">
    <property type="entry name" value="PENICILLIN-BINDING PROTEIN 1B"/>
    <property type="match status" value="1"/>
</dbReference>
<comment type="caution">
    <text evidence="18">The sequence shown here is derived from an EMBL/GenBank/DDBJ whole genome shotgun (WGS) entry which is preliminary data.</text>
</comment>
<keyword evidence="10 15" id="KW-0472">Membrane</keyword>
<evidence type="ECO:0000256" key="15">
    <source>
        <dbReference type="SAM" id="Phobius"/>
    </source>
</evidence>
<gene>
    <name evidence="18" type="primary">txxe 2566-pbpG</name>
    <name evidence="18" type="ORF">TXXE_11060</name>
</gene>
<reference evidence="18 19" key="1">
    <citation type="submission" date="2021-04" db="EMBL/GenBank/DDBJ databases">
        <authorList>
            <person name="Rakotoarivonina H."/>
        </authorList>
    </citation>
    <scope>NUCLEOTIDE SEQUENCE [LARGE SCALE GENOMIC DNA]</scope>
    <source>
        <strain evidence="18 19">XE</strain>
    </source>
</reference>
<sequence>MADQSNNRPQTAEEREKQKKRLLRAERRVIRRARLRVWAAVFAFLLLLAAGGLIAGWIWLSTQSLPAAFISQTSYIYDSRGGVIDTLHAGGYRHSVELSEISPYLVQATLAIEDRRFFEHHGIDLRGLARAALVNLRSLSAKQGASTLTQQLARNLWLSHERTWSRKLQEAVYAAQLEMKYDKTEILTMYLNQIYYGHGAYGVEAAAERYFGKHASELSLAESAMLAGVPKGPRYYSPYRDMKNAKDRQRLVLNAMVEQGVITREEADAAFREPLNFRPLESDADDGYAPYFRDYVRMVAVEQLGIDERLIAEGGVRIYTTLDPDIQAAAEEAVKNGIPAGSEQQAALIAIDPRNGHIKAMVGGRDYNTNQYNRVFATTRQPGSSFKPFVYLTALENGMTPVTRFRSEPTVFTYDEGRKTYEPRNHNDHYVMDEIDMRTAIASSDNIYAVHTIMAVGPENVVATARRFGIDSPMQPVPSLALGTFPVSPFEMASAFGALAAGGVRHEPVAILRIEDRSGRVLYEAKPSAVQAASPAHAYVMTRLLESVFEPGGTAHRVSAAIKRPVAGKTGTTPYDAWLVGYTPELSAAVWVGYDKARTITQAEAHRAAPIFADFIERALAGVPPKMFPMPDGVVTVYIDPETGKLAGETCPQRRPETFIAGTEPVEYCDAHDAAGEEEPDSARADQEIRRSWWEDLKRWWLG</sequence>
<organism evidence="18 19">
    <name type="scientific">Thermobacillus xylanilyticus</name>
    <dbReference type="NCBI Taxonomy" id="76633"/>
    <lineage>
        <taxon>Bacteria</taxon>
        <taxon>Bacillati</taxon>
        <taxon>Bacillota</taxon>
        <taxon>Bacilli</taxon>
        <taxon>Bacillales</taxon>
        <taxon>Paenibacillaceae</taxon>
        <taxon>Thermobacillus</taxon>
    </lineage>
</organism>
<dbReference type="InterPro" id="IPR050396">
    <property type="entry name" value="Glycosyltr_51/Transpeptidase"/>
</dbReference>
<dbReference type="InterPro" id="IPR001264">
    <property type="entry name" value="Glyco_trans_51"/>
</dbReference>
<comment type="subcellular location">
    <subcellularLocation>
        <location evidence="1">Cell membrane</location>
    </subcellularLocation>
</comment>
<dbReference type="PANTHER" id="PTHR32282">
    <property type="entry name" value="BINDING PROTEIN TRANSPEPTIDASE, PUTATIVE-RELATED"/>
    <property type="match status" value="1"/>
</dbReference>
<evidence type="ECO:0000313" key="19">
    <source>
        <dbReference type="Proteomes" id="UP000681526"/>
    </source>
</evidence>
<keyword evidence="19" id="KW-1185">Reference proteome</keyword>
<keyword evidence="9" id="KW-0573">Peptidoglycan synthesis</keyword>
<evidence type="ECO:0000313" key="18">
    <source>
        <dbReference type="EMBL" id="CAG5087569.1"/>
    </source>
</evidence>
<dbReference type="SUPFAM" id="SSF53955">
    <property type="entry name" value="Lysozyme-like"/>
    <property type="match status" value="1"/>
</dbReference>
<evidence type="ECO:0000256" key="5">
    <source>
        <dbReference type="ARBA" id="ARBA00022676"/>
    </source>
</evidence>
<evidence type="ECO:0000256" key="2">
    <source>
        <dbReference type="ARBA" id="ARBA00022475"/>
    </source>
</evidence>
<proteinExistence type="predicted"/>
<dbReference type="EC" id="2.4.2.-" evidence="18"/>
<keyword evidence="2" id="KW-1003">Cell membrane</keyword>
<dbReference type="NCBIfam" id="TIGR02074">
    <property type="entry name" value="PBP_1a_fam"/>
    <property type="match status" value="1"/>
</dbReference>
<keyword evidence="6 18" id="KW-0808">Transferase</keyword>
<evidence type="ECO:0000256" key="8">
    <source>
        <dbReference type="ARBA" id="ARBA00022960"/>
    </source>
</evidence>
<dbReference type="Pfam" id="PF00905">
    <property type="entry name" value="Transpeptidase"/>
    <property type="match status" value="1"/>
</dbReference>
<dbReference type="EMBL" id="CAJRAY010000049">
    <property type="protein sequence ID" value="CAG5087569.1"/>
    <property type="molecule type" value="Genomic_DNA"/>
</dbReference>
<evidence type="ECO:0000259" key="16">
    <source>
        <dbReference type="Pfam" id="PF00905"/>
    </source>
</evidence>
<evidence type="ECO:0000256" key="4">
    <source>
        <dbReference type="ARBA" id="ARBA00022670"/>
    </source>
</evidence>
<keyword evidence="8" id="KW-0133">Cell shape</keyword>
<dbReference type="SUPFAM" id="SSF56601">
    <property type="entry name" value="beta-lactamase/transpeptidase-like"/>
    <property type="match status" value="1"/>
</dbReference>
<keyword evidence="5 18" id="KW-0328">Glycosyltransferase</keyword>
<accession>A0ABM8V4U0</accession>
<evidence type="ECO:0000259" key="17">
    <source>
        <dbReference type="Pfam" id="PF00912"/>
    </source>
</evidence>
<dbReference type="Gene3D" id="1.10.3810.10">
    <property type="entry name" value="Biosynthetic peptidoglycan transglycosylase-like"/>
    <property type="match status" value="1"/>
</dbReference>
<dbReference type="Pfam" id="PF00912">
    <property type="entry name" value="Transgly"/>
    <property type="match status" value="1"/>
</dbReference>
<name>A0ABM8V4U0_THEXY</name>
<dbReference type="InterPro" id="IPR001460">
    <property type="entry name" value="PCN-bd_Tpept"/>
</dbReference>
<feature type="transmembrane region" description="Helical" evidence="15">
    <location>
        <begin position="37"/>
        <end position="60"/>
    </location>
</feature>
<evidence type="ECO:0000256" key="14">
    <source>
        <dbReference type="ARBA" id="ARBA00049902"/>
    </source>
</evidence>
<keyword evidence="15" id="KW-1133">Transmembrane helix</keyword>
<keyword evidence="11" id="KW-0511">Multifunctional enzyme</keyword>
<evidence type="ECO:0000256" key="11">
    <source>
        <dbReference type="ARBA" id="ARBA00023268"/>
    </source>
</evidence>
<dbReference type="InterPro" id="IPR012338">
    <property type="entry name" value="Beta-lactam/transpept-like"/>
</dbReference>
<dbReference type="RefSeq" id="WP_213484668.1">
    <property type="nucleotide sequence ID" value="NZ_CAJRAY010000049.1"/>
</dbReference>
<comment type="catalytic activity">
    <reaction evidence="14">
        <text>[GlcNAc-(1-&gt;4)-Mur2Ac(oyl-L-Ala-gamma-D-Glu-L-Lys-D-Ala-D-Ala)](n)-di-trans,octa-cis-undecaprenyl diphosphate + beta-D-GlcNAc-(1-&gt;4)-Mur2Ac(oyl-L-Ala-gamma-D-Glu-L-Lys-D-Ala-D-Ala)-di-trans,octa-cis-undecaprenyl diphosphate = [GlcNAc-(1-&gt;4)-Mur2Ac(oyl-L-Ala-gamma-D-Glu-L-Lys-D-Ala-D-Ala)](n+1)-di-trans,octa-cis-undecaprenyl diphosphate + di-trans,octa-cis-undecaprenyl diphosphate + H(+)</text>
        <dbReference type="Rhea" id="RHEA:23708"/>
        <dbReference type="Rhea" id="RHEA-COMP:9602"/>
        <dbReference type="Rhea" id="RHEA-COMP:9603"/>
        <dbReference type="ChEBI" id="CHEBI:15378"/>
        <dbReference type="ChEBI" id="CHEBI:58405"/>
        <dbReference type="ChEBI" id="CHEBI:60033"/>
        <dbReference type="ChEBI" id="CHEBI:78435"/>
        <dbReference type="EC" id="2.4.99.28"/>
    </reaction>
</comment>
<dbReference type="InterPro" id="IPR036950">
    <property type="entry name" value="PBP_transglycosylase"/>
</dbReference>
<evidence type="ECO:0000256" key="12">
    <source>
        <dbReference type="ARBA" id="ARBA00023316"/>
    </source>
</evidence>
<feature type="domain" description="Glycosyl transferase family 51" evidence="17">
    <location>
        <begin position="83"/>
        <end position="256"/>
    </location>
</feature>
<dbReference type="InterPro" id="IPR023346">
    <property type="entry name" value="Lysozyme-like_dom_sf"/>
</dbReference>
<comment type="catalytic activity">
    <reaction evidence="13">
        <text>Preferential cleavage: (Ac)2-L-Lys-D-Ala-|-D-Ala. Also transpeptidation of peptidyl-alanyl moieties that are N-acyl substituents of D-alanine.</text>
        <dbReference type="EC" id="3.4.16.4"/>
    </reaction>
</comment>
<evidence type="ECO:0000256" key="13">
    <source>
        <dbReference type="ARBA" id="ARBA00034000"/>
    </source>
</evidence>
<evidence type="ECO:0000256" key="7">
    <source>
        <dbReference type="ARBA" id="ARBA00022801"/>
    </source>
</evidence>
<keyword evidence="3" id="KW-0121">Carboxypeptidase</keyword>
<keyword evidence="12" id="KW-0961">Cell wall biogenesis/degradation</keyword>
<dbReference type="Proteomes" id="UP000681526">
    <property type="component" value="Unassembled WGS sequence"/>
</dbReference>
<evidence type="ECO:0000256" key="9">
    <source>
        <dbReference type="ARBA" id="ARBA00022984"/>
    </source>
</evidence>
<dbReference type="GO" id="GO:0016757">
    <property type="term" value="F:glycosyltransferase activity"/>
    <property type="evidence" value="ECO:0007669"/>
    <property type="project" value="UniProtKB-KW"/>
</dbReference>
<evidence type="ECO:0000256" key="1">
    <source>
        <dbReference type="ARBA" id="ARBA00004236"/>
    </source>
</evidence>
<keyword evidence="15" id="KW-0812">Transmembrane</keyword>
<protein>
    <submittedName>
        <fullName evidence="18">Penicillin-binding protein</fullName>
        <ecNumber evidence="18">2.4.2.-</ecNumber>
    </submittedName>
</protein>
<evidence type="ECO:0000256" key="3">
    <source>
        <dbReference type="ARBA" id="ARBA00022645"/>
    </source>
</evidence>
<dbReference type="Gene3D" id="3.40.710.10">
    <property type="entry name" value="DD-peptidase/beta-lactamase superfamily"/>
    <property type="match status" value="1"/>
</dbReference>